<dbReference type="SUPFAM" id="SSF47240">
    <property type="entry name" value="Ferritin-like"/>
    <property type="match status" value="1"/>
</dbReference>
<protein>
    <recommendedName>
        <fullName evidence="3">DNA-binding protein</fullName>
    </recommendedName>
</protein>
<comment type="caution">
    <text evidence="1">The sequence shown here is derived from an EMBL/GenBank/DDBJ whole genome shotgun (WGS) entry which is preliminary data.</text>
</comment>
<reference evidence="1 2" key="1">
    <citation type="submission" date="2014-12" db="EMBL/GenBank/DDBJ databases">
        <title>Draft genome sequences of 29 type strains of Enterococci.</title>
        <authorList>
            <person name="Zhong Z."/>
            <person name="Sun Z."/>
            <person name="Liu W."/>
            <person name="Zhang W."/>
            <person name="Zhang H."/>
        </authorList>
    </citation>
    <scope>NUCLEOTIDE SEQUENCE [LARGE SCALE GENOMIC DNA]</scope>
    <source>
        <strain evidence="1 2">DSM 17029</strain>
    </source>
</reference>
<keyword evidence="2" id="KW-1185">Reference proteome</keyword>
<dbReference type="RefSeq" id="WP_067393279.1">
    <property type="nucleotide sequence ID" value="NZ_JXKH01000005.1"/>
</dbReference>
<evidence type="ECO:0000313" key="2">
    <source>
        <dbReference type="Proteomes" id="UP000181884"/>
    </source>
</evidence>
<dbReference type="InterPro" id="IPR009078">
    <property type="entry name" value="Ferritin-like_SF"/>
</dbReference>
<dbReference type="Proteomes" id="UP000181884">
    <property type="component" value="Unassembled WGS sequence"/>
</dbReference>
<dbReference type="EMBL" id="JXKH01000005">
    <property type="protein sequence ID" value="OJG18002.1"/>
    <property type="molecule type" value="Genomic_DNA"/>
</dbReference>
<name>A0A1L8RE83_9ENTE</name>
<evidence type="ECO:0000313" key="1">
    <source>
        <dbReference type="EMBL" id="OJG18002.1"/>
    </source>
</evidence>
<gene>
    <name evidence="1" type="ORF">RU97_GL002075</name>
</gene>
<sequence length="171" mass="19531">MTPNEKYQAEIAQSEIDHHTPTAGAMTGHVLANLAIQQTKLKQAAFYGQGQTAKADFRALALKEAQLFDELAELMLDEGEVIPTTTEEFTRYTMLQELGETKYQPTTTLQANLVADLDTQNMFITRAIKLAKKEDKFPLAHFLTELYSFNQRQIRLLQEALHRDLWEGREE</sequence>
<dbReference type="Gene3D" id="1.20.1260.10">
    <property type="match status" value="1"/>
</dbReference>
<evidence type="ECO:0008006" key="3">
    <source>
        <dbReference type="Google" id="ProtNLM"/>
    </source>
</evidence>
<proteinExistence type="predicted"/>
<dbReference type="STRING" id="214095.RU97_GL002075"/>
<dbReference type="InterPro" id="IPR012347">
    <property type="entry name" value="Ferritin-like"/>
</dbReference>
<organism evidence="1 2">
    <name type="scientific">Enterococcus canis</name>
    <dbReference type="NCBI Taxonomy" id="214095"/>
    <lineage>
        <taxon>Bacteria</taxon>
        <taxon>Bacillati</taxon>
        <taxon>Bacillota</taxon>
        <taxon>Bacilli</taxon>
        <taxon>Lactobacillales</taxon>
        <taxon>Enterococcaceae</taxon>
        <taxon>Enterococcus</taxon>
    </lineage>
</organism>
<accession>A0A1L8RE83</accession>
<dbReference type="AlphaFoldDB" id="A0A1L8RE83"/>